<proteinExistence type="predicted"/>
<accession>A0A2S9IXU0</accession>
<keyword evidence="2" id="KW-1185">Reference proteome</keyword>
<dbReference type="EMBL" id="PVBR01000002">
    <property type="protein sequence ID" value="PRD45337.1"/>
    <property type="molecule type" value="Genomic_DNA"/>
</dbReference>
<evidence type="ECO:0000313" key="1">
    <source>
        <dbReference type="EMBL" id="PRD45337.1"/>
    </source>
</evidence>
<sequence length="125" mass="14672">MKFKLVDKYAYWWPVKVSVPDPDRPGKFLNQTFDMKFEALSKSEADAMSDDFMRLESDEERVKQRDNMLYRICKDWRGVQDDDDKSDVPFSDATFAQAMQWSWFRTGVYVAFSESLAGEQARKGN</sequence>
<dbReference type="RefSeq" id="WP_105740590.1">
    <property type="nucleotide sequence ID" value="NZ_PVBR01000002.1"/>
</dbReference>
<reference evidence="1 2" key="1">
    <citation type="submission" date="2018-02" db="EMBL/GenBank/DDBJ databases">
        <title>The draft genome of Phyllobacterium sp. 1N-3.</title>
        <authorList>
            <person name="Liu L."/>
            <person name="Li L."/>
            <person name="Zhang X."/>
            <person name="Wang T."/>
            <person name="Liang L."/>
        </authorList>
    </citation>
    <scope>NUCLEOTIDE SEQUENCE [LARGE SCALE GENOMIC DNA]</scope>
    <source>
        <strain evidence="1 2">1N-3</strain>
    </source>
</reference>
<protein>
    <submittedName>
        <fullName evidence="1">Uncharacterized protein</fullName>
    </submittedName>
</protein>
<comment type="caution">
    <text evidence="1">The sequence shown here is derived from an EMBL/GenBank/DDBJ whole genome shotgun (WGS) entry which is preliminary data.</text>
</comment>
<name>A0A2S9IXU0_9HYPH</name>
<dbReference type="AlphaFoldDB" id="A0A2S9IXU0"/>
<gene>
    <name evidence="1" type="ORF">C5748_03845</name>
</gene>
<evidence type="ECO:0000313" key="2">
    <source>
        <dbReference type="Proteomes" id="UP000239434"/>
    </source>
</evidence>
<organism evidence="1 2">
    <name type="scientific">Phyllobacterium phragmitis</name>
    <dbReference type="NCBI Taxonomy" id="2670329"/>
    <lineage>
        <taxon>Bacteria</taxon>
        <taxon>Pseudomonadati</taxon>
        <taxon>Pseudomonadota</taxon>
        <taxon>Alphaproteobacteria</taxon>
        <taxon>Hyphomicrobiales</taxon>
        <taxon>Phyllobacteriaceae</taxon>
        <taxon>Phyllobacterium</taxon>
    </lineage>
</organism>
<dbReference type="Proteomes" id="UP000239434">
    <property type="component" value="Unassembled WGS sequence"/>
</dbReference>